<dbReference type="PANTHER" id="PTHR15954:SF4">
    <property type="entry name" value="VACUOLAR PROTEIN SORTING-ASSOCIATED PROTEIN 51 HOMOLOG"/>
    <property type="match status" value="1"/>
</dbReference>
<keyword evidence="2" id="KW-0445">Lipid transport</keyword>
<dbReference type="PANTHER" id="PTHR15954">
    <property type="entry name" value="VACUOLAR PROTEIN SORTING-ASSOCIATED PROTEIN 51 HOMOLOG"/>
    <property type="match status" value="1"/>
</dbReference>
<accession>A0AAE0LFE6</accession>
<comment type="subcellular location">
    <subcellularLocation>
        <location evidence="2">Golgi apparatus</location>
        <location evidence="2">trans-Golgi network</location>
    </subcellularLocation>
</comment>
<organism evidence="4 5">
    <name type="scientific">Cymbomonas tetramitiformis</name>
    <dbReference type="NCBI Taxonomy" id="36881"/>
    <lineage>
        <taxon>Eukaryota</taxon>
        <taxon>Viridiplantae</taxon>
        <taxon>Chlorophyta</taxon>
        <taxon>Pyramimonadophyceae</taxon>
        <taxon>Pyramimonadales</taxon>
        <taxon>Pyramimonadaceae</taxon>
        <taxon>Cymbomonas</taxon>
    </lineage>
</organism>
<dbReference type="Pfam" id="PF08700">
    <property type="entry name" value="VPS51_Exo84_N"/>
    <property type="match status" value="1"/>
</dbReference>
<comment type="subunit">
    <text evidence="2">Component of the Golgi-associated retrograde protein (GARP) complex.</text>
</comment>
<dbReference type="GO" id="GO:0015031">
    <property type="term" value="P:protein transport"/>
    <property type="evidence" value="ECO:0007669"/>
    <property type="project" value="UniProtKB-UniRule"/>
</dbReference>
<proteinExistence type="inferred from homology"/>
<dbReference type="GO" id="GO:0032456">
    <property type="term" value="P:endocytic recycling"/>
    <property type="evidence" value="ECO:0007669"/>
    <property type="project" value="TreeGrafter"/>
</dbReference>
<dbReference type="GO" id="GO:0005829">
    <property type="term" value="C:cytosol"/>
    <property type="evidence" value="ECO:0007669"/>
    <property type="project" value="GOC"/>
</dbReference>
<name>A0AAE0LFE6_9CHLO</name>
<keyword evidence="2" id="KW-0653">Protein transport</keyword>
<evidence type="ECO:0000313" key="4">
    <source>
        <dbReference type="EMBL" id="KAK3282785.1"/>
    </source>
</evidence>
<sequence length="510" mass="55693">MGDKMDEKARRVRSLLSSYYGSGGSEDGDGDKKDQKPRISSIDSAAFDVNHFMNSLVRGTRLDGLQSKYSEMVQEIKSLDSDMQMLVYENYSKFITATDTIRRMKTNVEGMGERMEQLLTTVNGISSKSDEVNNTLSTRRKNIEELNGVRALLKKLQVVFDLPSRLRVCLEQDALALAVSYYTGAAPILNKYGSDALSTIAAEVKVAVEEVLVRLRARLRSESSTQADVVECIELLTDMDQSLESIQMEFLAARRQRLEATLQEAAARLEPAPAAPGEEPANPFAASGGEAGDAYDPCRFIVDLNSGFLTDFCSACAACNELFPDGHKILVSPFPPPPLVTSFPSFSTDASVARELFAEYFRVASVALSPPGQPPPSAKALMSTVRVTQARAGDAGACRTLAADVGRIQRLVPEAHLQDRASEVVEKSMRQYVDAAFEKMLQGFLRELPDLSGTPQSSPGSAKPLLSSFRKVSDYLVSAVEELLQELQTLLSERGSLLSATQDIFVDLVQ</sequence>
<evidence type="ECO:0000256" key="1">
    <source>
        <dbReference type="ARBA" id="ARBA00006080"/>
    </source>
</evidence>
<gene>
    <name evidence="4" type="ORF">CYMTET_9486</name>
</gene>
<comment type="caution">
    <text evidence="4">The sequence shown here is derived from an EMBL/GenBank/DDBJ whole genome shotgun (WGS) entry which is preliminary data.</text>
</comment>
<dbReference type="AlphaFoldDB" id="A0AAE0LFE6"/>
<dbReference type="GO" id="GO:0007041">
    <property type="term" value="P:lysosomal transport"/>
    <property type="evidence" value="ECO:0007669"/>
    <property type="project" value="TreeGrafter"/>
</dbReference>
<keyword evidence="2" id="KW-0333">Golgi apparatus</keyword>
<comment type="function">
    <text evidence="2">Acts as component of the GARP complex that is involved in retrograde transport from early and late endosomes to the trans-Golgi network (TGN).</text>
</comment>
<feature type="non-terminal residue" evidence="4">
    <location>
        <position position="510"/>
    </location>
</feature>
<feature type="region of interest" description="Disordered" evidence="3">
    <location>
        <begin position="18"/>
        <end position="38"/>
    </location>
</feature>
<keyword evidence="2" id="KW-0813">Transport</keyword>
<evidence type="ECO:0000313" key="5">
    <source>
        <dbReference type="Proteomes" id="UP001190700"/>
    </source>
</evidence>
<evidence type="ECO:0000256" key="3">
    <source>
        <dbReference type="SAM" id="MobiDB-lite"/>
    </source>
</evidence>
<dbReference type="Proteomes" id="UP001190700">
    <property type="component" value="Unassembled WGS sequence"/>
</dbReference>
<evidence type="ECO:0000256" key="2">
    <source>
        <dbReference type="RuleBase" id="RU368010"/>
    </source>
</evidence>
<dbReference type="GO" id="GO:0042147">
    <property type="term" value="P:retrograde transport, endosome to Golgi"/>
    <property type="evidence" value="ECO:0007669"/>
    <property type="project" value="UniProtKB-UniRule"/>
</dbReference>
<dbReference type="GO" id="GO:0007030">
    <property type="term" value="P:Golgi organization"/>
    <property type="evidence" value="ECO:0007669"/>
    <property type="project" value="UniProtKB-UniRule"/>
</dbReference>
<dbReference type="GO" id="GO:0048193">
    <property type="term" value="P:Golgi vesicle transport"/>
    <property type="evidence" value="ECO:0007669"/>
    <property type="project" value="TreeGrafter"/>
</dbReference>
<dbReference type="EMBL" id="LGRX02003156">
    <property type="protein sequence ID" value="KAK3282785.1"/>
    <property type="molecule type" value="Genomic_DNA"/>
</dbReference>
<dbReference type="GO" id="GO:0016020">
    <property type="term" value="C:membrane"/>
    <property type="evidence" value="ECO:0007669"/>
    <property type="project" value="TreeGrafter"/>
</dbReference>
<reference evidence="4 5" key="1">
    <citation type="journal article" date="2015" name="Genome Biol. Evol.">
        <title>Comparative Genomics of a Bacterivorous Green Alga Reveals Evolutionary Causalities and Consequences of Phago-Mixotrophic Mode of Nutrition.</title>
        <authorList>
            <person name="Burns J.A."/>
            <person name="Paasch A."/>
            <person name="Narechania A."/>
            <person name="Kim E."/>
        </authorList>
    </citation>
    <scope>NUCLEOTIDE SEQUENCE [LARGE SCALE GENOMIC DNA]</scope>
    <source>
        <strain evidence="4 5">PLY_AMNH</strain>
    </source>
</reference>
<dbReference type="GO" id="GO:0006869">
    <property type="term" value="P:lipid transport"/>
    <property type="evidence" value="ECO:0007669"/>
    <property type="project" value="UniProtKB-UniRule"/>
</dbReference>
<dbReference type="GO" id="GO:1990745">
    <property type="term" value="C:EARP complex"/>
    <property type="evidence" value="ECO:0007669"/>
    <property type="project" value="TreeGrafter"/>
</dbReference>
<dbReference type="InterPro" id="IPR014812">
    <property type="entry name" value="Vps51"/>
</dbReference>
<comment type="similarity">
    <text evidence="1 2">Belongs to the VPS51 family.</text>
</comment>
<keyword evidence="5" id="KW-1185">Reference proteome</keyword>
<protein>
    <recommendedName>
        <fullName evidence="2">Vacuolar protein sorting-associated protein 51 homolog</fullName>
    </recommendedName>
</protein>
<dbReference type="GO" id="GO:0000938">
    <property type="term" value="C:GARP complex"/>
    <property type="evidence" value="ECO:0007669"/>
    <property type="project" value="UniProtKB-UniRule"/>
</dbReference>